<dbReference type="EMBL" id="RJJQ01000007">
    <property type="protein sequence ID" value="RNI22904.1"/>
    <property type="molecule type" value="Genomic_DNA"/>
</dbReference>
<dbReference type="Proteomes" id="UP000271678">
    <property type="component" value="Unassembled WGS sequence"/>
</dbReference>
<accession>A0A3M9MBL1</accession>
<evidence type="ECO:0000313" key="1">
    <source>
        <dbReference type="EMBL" id="RNI22904.1"/>
    </source>
</evidence>
<sequence length="72" mass="7757">MDTATTVNEPVLDVVEMSVAEAFGVDVVLDPHPETRATSTAPPRRIAGLACMTRTMMSPHIVHCHAVFQLAI</sequence>
<name>A0A3M9MBL1_9MICO</name>
<gene>
    <name evidence="1" type="ORF">EFY87_08840</name>
</gene>
<comment type="caution">
    <text evidence="1">The sequence shown here is derived from an EMBL/GenBank/DDBJ whole genome shotgun (WGS) entry which is preliminary data.</text>
</comment>
<dbReference type="AlphaFoldDB" id="A0A3M9MBL1"/>
<proteinExistence type="predicted"/>
<reference evidence="1 2" key="1">
    <citation type="submission" date="2018-11" db="EMBL/GenBank/DDBJ databases">
        <title>Draft genome of Simplicispira Flexivirga sp. BO-16.</title>
        <authorList>
            <person name="Im W.T."/>
        </authorList>
    </citation>
    <scope>NUCLEOTIDE SEQUENCE [LARGE SCALE GENOMIC DNA]</scope>
    <source>
        <strain evidence="1 2">BO-16</strain>
    </source>
</reference>
<evidence type="ECO:0000313" key="2">
    <source>
        <dbReference type="Proteomes" id="UP000271678"/>
    </source>
</evidence>
<protein>
    <submittedName>
        <fullName evidence="1">Uncharacterized protein</fullName>
    </submittedName>
</protein>
<organism evidence="1 2">
    <name type="scientific">Flexivirga caeni</name>
    <dbReference type="NCBI Taxonomy" id="2294115"/>
    <lineage>
        <taxon>Bacteria</taxon>
        <taxon>Bacillati</taxon>
        <taxon>Actinomycetota</taxon>
        <taxon>Actinomycetes</taxon>
        <taxon>Micrococcales</taxon>
        <taxon>Dermacoccaceae</taxon>
        <taxon>Flexivirga</taxon>
    </lineage>
</organism>
<keyword evidence="2" id="KW-1185">Reference proteome</keyword>